<dbReference type="Pfam" id="PF00816">
    <property type="entry name" value="Histone_HNS"/>
    <property type="match status" value="1"/>
</dbReference>
<feature type="region of interest" description="Disordered" evidence="2">
    <location>
        <begin position="66"/>
        <end position="95"/>
    </location>
</feature>
<organism evidence="4 5">
    <name type="scientific">Lamprobacter modestohalophilus</name>
    <dbReference type="NCBI Taxonomy" id="1064514"/>
    <lineage>
        <taxon>Bacteria</taxon>
        <taxon>Pseudomonadati</taxon>
        <taxon>Pseudomonadota</taxon>
        <taxon>Gammaproteobacteria</taxon>
        <taxon>Chromatiales</taxon>
        <taxon>Chromatiaceae</taxon>
        <taxon>Lamprobacter</taxon>
    </lineage>
</organism>
<dbReference type="EMBL" id="NRRY01000006">
    <property type="protein sequence ID" value="MBK1617923.1"/>
    <property type="molecule type" value="Genomic_DNA"/>
</dbReference>
<evidence type="ECO:0000313" key="4">
    <source>
        <dbReference type="EMBL" id="MBK1617923.1"/>
    </source>
</evidence>
<accession>A0A9X1B2Z6</accession>
<gene>
    <name evidence="4" type="ORF">CKO42_05525</name>
</gene>
<dbReference type="InterPro" id="IPR027444">
    <property type="entry name" value="H-NS_C_dom"/>
</dbReference>
<comment type="caution">
    <text evidence="4">The sequence shown here is derived from an EMBL/GenBank/DDBJ whole genome shotgun (WGS) entry which is preliminary data.</text>
</comment>
<feature type="coiled-coil region" evidence="1">
    <location>
        <begin position="8"/>
        <end position="50"/>
    </location>
</feature>
<feature type="compositionally biased region" description="Basic and acidic residues" evidence="2">
    <location>
        <begin position="117"/>
        <end position="126"/>
    </location>
</feature>
<dbReference type="GO" id="GO:0003677">
    <property type="term" value="F:DNA binding"/>
    <property type="evidence" value="ECO:0007669"/>
    <property type="project" value="InterPro"/>
</dbReference>
<keyword evidence="1" id="KW-0175">Coiled coil</keyword>
<evidence type="ECO:0000256" key="1">
    <source>
        <dbReference type="SAM" id="Coils"/>
    </source>
</evidence>
<protein>
    <recommendedName>
        <fullName evidence="3">DNA-binding protein H-NS-like C-terminal domain-containing protein</fullName>
    </recommendedName>
</protein>
<feature type="domain" description="DNA-binding protein H-NS-like C-terminal" evidence="3">
    <location>
        <begin position="85"/>
        <end position="126"/>
    </location>
</feature>
<name>A0A9X1B2Z6_9GAMM</name>
<evidence type="ECO:0000259" key="3">
    <source>
        <dbReference type="Pfam" id="PF00816"/>
    </source>
</evidence>
<feature type="region of interest" description="Disordered" evidence="2">
    <location>
        <begin position="114"/>
        <end position="135"/>
    </location>
</feature>
<dbReference type="RefSeq" id="WP_200240295.1">
    <property type="nucleotide sequence ID" value="NZ_NRRY01000006.1"/>
</dbReference>
<keyword evidence="5" id="KW-1185">Reference proteome</keyword>
<sequence length="135" mass="15578">MEYQHLSAEELKNQIEQTKQREAELQKALNQRWQAEKSELAQEVRDIIESRGHDVEDIMSHLMPSSRRRRAGSGVKKAGSGNYTRYVDPENPNNVYSRGVLPRWMKEKMAALGLDSGNKDDRESFKANHLQPIQD</sequence>
<evidence type="ECO:0000256" key="2">
    <source>
        <dbReference type="SAM" id="MobiDB-lite"/>
    </source>
</evidence>
<proteinExistence type="predicted"/>
<reference evidence="4 5" key="1">
    <citation type="journal article" date="2020" name="Microorganisms">
        <title>Osmotic Adaptation and Compatible Solute Biosynthesis of Phototrophic Bacteria as Revealed from Genome Analyses.</title>
        <authorList>
            <person name="Imhoff J.F."/>
            <person name="Rahn T."/>
            <person name="Kunzel S."/>
            <person name="Keller A."/>
            <person name="Neulinger S.C."/>
        </authorList>
    </citation>
    <scope>NUCLEOTIDE SEQUENCE [LARGE SCALE GENOMIC DNA]</scope>
    <source>
        <strain evidence="4 5">DSM 25653</strain>
    </source>
</reference>
<dbReference type="Proteomes" id="UP001138768">
    <property type="component" value="Unassembled WGS sequence"/>
</dbReference>
<dbReference type="AlphaFoldDB" id="A0A9X1B2Z6"/>
<evidence type="ECO:0000313" key="5">
    <source>
        <dbReference type="Proteomes" id="UP001138768"/>
    </source>
</evidence>